<dbReference type="GeneID" id="11515847"/>
<protein>
    <submittedName>
        <fullName evidence="2">Uncharacterized protein</fullName>
    </submittedName>
</protein>
<proteinExistence type="predicted"/>
<evidence type="ECO:0000256" key="1">
    <source>
        <dbReference type="SAM" id="MobiDB-lite"/>
    </source>
</evidence>
<dbReference type="AlphaFoldDB" id="G2QXF6"/>
<name>G2QXF6_THETT</name>
<sequence length="59" mass="6971">MGRRLITGGTQGFFDPEDPDRIRSHKRHDDYSLERVREWWDSKHAEDESVEDGPVEDKS</sequence>
<reference evidence="2 3" key="1">
    <citation type="journal article" date="2011" name="Nat. Biotechnol.">
        <title>Comparative genomic analysis of the thermophilic biomass-degrading fungi Myceliophthora thermophila and Thielavia terrestris.</title>
        <authorList>
            <person name="Berka R.M."/>
            <person name="Grigoriev I.V."/>
            <person name="Otillar R."/>
            <person name="Salamov A."/>
            <person name="Grimwood J."/>
            <person name="Reid I."/>
            <person name="Ishmael N."/>
            <person name="John T."/>
            <person name="Darmond C."/>
            <person name="Moisan M.-C."/>
            <person name="Henrissat B."/>
            <person name="Coutinho P.M."/>
            <person name="Lombard V."/>
            <person name="Natvig D.O."/>
            <person name="Lindquist E."/>
            <person name="Schmutz J."/>
            <person name="Lucas S."/>
            <person name="Harris P."/>
            <person name="Powlowski J."/>
            <person name="Bellemare A."/>
            <person name="Taylor D."/>
            <person name="Butler G."/>
            <person name="de Vries R.P."/>
            <person name="Allijn I.E."/>
            <person name="van den Brink J."/>
            <person name="Ushinsky S."/>
            <person name="Storms R."/>
            <person name="Powell A.J."/>
            <person name="Paulsen I.T."/>
            <person name="Elbourne L.D.H."/>
            <person name="Baker S.E."/>
            <person name="Magnuson J."/>
            <person name="LaBoissiere S."/>
            <person name="Clutterbuck A.J."/>
            <person name="Martinez D."/>
            <person name="Wogulis M."/>
            <person name="de Leon A.L."/>
            <person name="Rey M.W."/>
            <person name="Tsang A."/>
        </authorList>
    </citation>
    <scope>NUCLEOTIDE SEQUENCE [LARGE SCALE GENOMIC DNA]</scope>
    <source>
        <strain evidence="3">ATCC 38088 / NRRL 8126</strain>
    </source>
</reference>
<feature type="region of interest" description="Disordered" evidence="1">
    <location>
        <begin position="1"/>
        <end position="27"/>
    </location>
</feature>
<gene>
    <name evidence="2" type="ORF">THITE_2108085</name>
</gene>
<dbReference type="HOGENOM" id="CLU_2962531_0_0_1"/>
<organism evidence="2 3">
    <name type="scientific">Thermothielavioides terrestris (strain ATCC 38088 / NRRL 8126)</name>
    <name type="common">Thielavia terrestris</name>
    <dbReference type="NCBI Taxonomy" id="578455"/>
    <lineage>
        <taxon>Eukaryota</taxon>
        <taxon>Fungi</taxon>
        <taxon>Dikarya</taxon>
        <taxon>Ascomycota</taxon>
        <taxon>Pezizomycotina</taxon>
        <taxon>Sordariomycetes</taxon>
        <taxon>Sordariomycetidae</taxon>
        <taxon>Sordariales</taxon>
        <taxon>Chaetomiaceae</taxon>
        <taxon>Thermothielavioides</taxon>
        <taxon>Thermothielavioides terrestris</taxon>
    </lineage>
</organism>
<keyword evidence="3" id="KW-1185">Reference proteome</keyword>
<accession>G2QXF6</accession>
<evidence type="ECO:0000313" key="3">
    <source>
        <dbReference type="Proteomes" id="UP000008181"/>
    </source>
</evidence>
<dbReference type="RefSeq" id="XP_003649515.1">
    <property type="nucleotide sequence ID" value="XM_003649467.1"/>
</dbReference>
<dbReference type="KEGG" id="ttt:THITE_2108085"/>
<evidence type="ECO:0000313" key="2">
    <source>
        <dbReference type="EMBL" id="AEO63179.1"/>
    </source>
</evidence>
<dbReference type="EMBL" id="CP003009">
    <property type="protein sequence ID" value="AEO63179.1"/>
    <property type="molecule type" value="Genomic_DNA"/>
</dbReference>
<dbReference type="Proteomes" id="UP000008181">
    <property type="component" value="Chromosome 1"/>
</dbReference>